<dbReference type="Gene3D" id="3.30.2090.10">
    <property type="entry name" value="Multidrug efflux transporter AcrB TolC docking domain, DN and DC subdomains"/>
    <property type="match status" value="2"/>
</dbReference>
<dbReference type="SUPFAM" id="SSF82714">
    <property type="entry name" value="Multidrug efflux transporter AcrB TolC docking domain, DN and DC subdomains"/>
    <property type="match status" value="2"/>
</dbReference>
<feature type="transmembrane region" description="Helical" evidence="1">
    <location>
        <begin position="465"/>
        <end position="484"/>
    </location>
</feature>
<keyword evidence="1" id="KW-1133">Transmembrane helix</keyword>
<dbReference type="PRINTS" id="PR00702">
    <property type="entry name" value="ACRIFLAVINRP"/>
</dbReference>
<feature type="transmembrane region" description="Helical" evidence="1">
    <location>
        <begin position="930"/>
        <end position="954"/>
    </location>
</feature>
<dbReference type="Gene3D" id="3.30.70.1440">
    <property type="entry name" value="Multidrug efflux transporter AcrB pore domain"/>
    <property type="match status" value="1"/>
</dbReference>
<dbReference type="Gene3D" id="3.30.70.1320">
    <property type="entry name" value="Multidrug efflux transporter AcrB pore domain like"/>
    <property type="match status" value="1"/>
</dbReference>
<feature type="transmembrane region" description="Helical" evidence="1">
    <location>
        <begin position="1006"/>
        <end position="1031"/>
    </location>
</feature>
<dbReference type="InterPro" id="IPR027463">
    <property type="entry name" value="AcrB_DN_DC_subdom"/>
</dbReference>
<dbReference type="GO" id="GO:0005886">
    <property type="term" value="C:plasma membrane"/>
    <property type="evidence" value="ECO:0007669"/>
    <property type="project" value="TreeGrafter"/>
</dbReference>
<organism evidence="2 3">
    <name type="scientific">Roseisalinus antarcticus</name>
    <dbReference type="NCBI Taxonomy" id="254357"/>
    <lineage>
        <taxon>Bacteria</taxon>
        <taxon>Pseudomonadati</taxon>
        <taxon>Pseudomonadota</taxon>
        <taxon>Alphaproteobacteria</taxon>
        <taxon>Rhodobacterales</taxon>
        <taxon>Roseobacteraceae</taxon>
        <taxon>Roseisalinus</taxon>
    </lineage>
</organism>
<feature type="transmembrane region" description="Helical" evidence="1">
    <location>
        <begin position="975"/>
        <end position="994"/>
    </location>
</feature>
<dbReference type="RefSeq" id="WP_085877518.1">
    <property type="nucleotide sequence ID" value="NZ_FWFZ01000002.1"/>
</dbReference>
<dbReference type="SUPFAM" id="SSF82866">
    <property type="entry name" value="Multidrug efflux transporter AcrB transmembrane domain"/>
    <property type="match status" value="2"/>
</dbReference>
<dbReference type="SUPFAM" id="SSF82693">
    <property type="entry name" value="Multidrug efflux transporter AcrB pore domain, PN1, PN2, PC1 and PC2 subdomains"/>
    <property type="match status" value="1"/>
</dbReference>
<feature type="transmembrane region" description="Helical" evidence="1">
    <location>
        <begin position="880"/>
        <end position="897"/>
    </location>
</feature>
<dbReference type="GO" id="GO:0042910">
    <property type="term" value="F:xenobiotic transmembrane transporter activity"/>
    <property type="evidence" value="ECO:0007669"/>
    <property type="project" value="TreeGrafter"/>
</dbReference>
<feature type="transmembrane region" description="Helical" evidence="1">
    <location>
        <begin position="361"/>
        <end position="381"/>
    </location>
</feature>
<evidence type="ECO:0000256" key="1">
    <source>
        <dbReference type="SAM" id="Phobius"/>
    </source>
</evidence>
<feature type="transmembrane region" description="Helical" evidence="1">
    <location>
        <begin position="21"/>
        <end position="39"/>
    </location>
</feature>
<gene>
    <name evidence="2" type="primary">mexB</name>
    <name evidence="2" type="ORF">ROA7023_00599</name>
</gene>
<feature type="transmembrane region" description="Helical" evidence="1">
    <location>
        <begin position="335"/>
        <end position="354"/>
    </location>
</feature>
<dbReference type="Pfam" id="PF00873">
    <property type="entry name" value="ACR_tran"/>
    <property type="match status" value="1"/>
</dbReference>
<dbReference type="InterPro" id="IPR001036">
    <property type="entry name" value="Acrflvin-R"/>
</dbReference>
<feature type="transmembrane region" description="Helical" evidence="1">
    <location>
        <begin position="904"/>
        <end position="924"/>
    </location>
</feature>
<keyword evidence="1" id="KW-0812">Transmembrane</keyword>
<sequence>MADARRTDRPRGILSYFTRHRTAANLFLVLMIGAGLWAVPNMRAQFFPDIVVDSVTVSVSWDGAGAEDVDRAVVQVMSPVLLAVEGVTDSEARSTEGRGRISLEFEPGWDIEKATEDVQAAVDTISSLPEAAEDPEVRSGGWTDRVTDVVIRGPVGTDQLARFADEFTLRLFQAGVTQTTIQGIAAPSTLIEVPSLALIEHGVTLSEIAQAIRAEADTDPAGDVSGSARVRTGTAKRSPEEIAGIVLRSNPDRSELTIGDIATITSLGVDREQAYFVGSDPAITVSVARSERGDTIQLQRLVEETAREFQANLPAGVQIDLIRTRADYITGRLDILIDNGLMGLGLVVALLFLFLNARTAFWVAAGIPVAMCAAIFVMYMAGLTFNMISLFALIITLGIVVDDAIVVGEHADFRVRRLGEGPVEAAENAAKKMFLPVFSATVTTVIAFFGLVAIGGTFGDLIADIPFTVIAVLIASLAECFLILPNHMSHAVAAANKNHWYDIPSRLVNRGFNWVRDTLFRPFMRLVIWARYPVFAGMVLVLGGQAALLVRGDVQWRFFNSPEQGSVTGNFAMLPGATREDTLEMMREMQRAVEALGARYEEEHGTNPVDYAIAQVGGNTGRAISGSDTKDADQLGSVSIELIDADLRPYSSFAFVSALQDEVVQHPLAETVSFRSWGQGPGGDDIDIQLFGANPEELKAAAEDLKSELLQFAEITAVEDNLAYDKEELILSLTPRGQALGFTIDGLGNTLRDRLGGIEAASYPSGARSATIRVELPDGELTADFLDRTQMRSPGGVYVPLADIVTVDSRTGFSTIRRENGILLISVTGDLTDDDADRASEINQIIGDDILPALEETHGIQTRLSGLAEQERAFMADARTGITLVLAGIFLTLAWIFSSWTRPIVVMAIIPFGLVGAIMGHNVWEIPMSIFSVVGLIGMIGIIINDSIVLVTTIDEYAEDRGLIPAIVDGTADRLRPVLLTTLTTVLGLAPLLYEGSSQAEFLKPTVVTLVFGLGFGMVLVLMVVPALMAIQSDIGKQARAARRAFGAQTAAVTWPALAGGFAALALFGATLGHTILFGTPWPALANALPFDIDSTSRQLALFAASLGAVLLALYVVAALAFGITRGYRSADPNET</sequence>
<proteinExistence type="predicted"/>
<feature type="transmembrane region" description="Helical" evidence="1">
    <location>
        <begin position="1052"/>
        <end position="1080"/>
    </location>
</feature>
<dbReference type="AlphaFoldDB" id="A0A1Y5RQ86"/>
<dbReference type="EMBL" id="FWFZ01000002">
    <property type="protein sequence ID" value="SLN21848.1"/>
    <property type="molecule type" value="Genomic_DNA"/>
</dbReference>
<protein>
    <submittedName>
        <fullName evidence="2">Multidrug resistance protein MexB</fullName>
    </submittedName>
</protein>
<dbReference type="OrthoDB" id="174266at2"/>
<feature type="transmembrane region" description="Helical" evidence="1">
    <location>
        <begin position="1100"/>
        <end position="1124"/>
    </location>
</feature>
<name>A0A1Y5RQ86_9RHOB</name>
<feature type="transmembrane region" description="Helical" evidence="1">
    <location>
        <begin position="387"/>
        <end position="407"/>
    </location>
</feature>
<feature type="transmembrane region" description="Helical" evidence="1">
    <location>
        <begin position="526"/>
        <end position="550"/>
    </location>
</feature>
<feature type="transmembrane region" description="Helical" evidence="1">
    <location>
        <begin position="437"/>
        <end position="459"/>
    </location>
</feature>
<accession>A0A1Y5RQ86</accession>
<evidence type="ECO:0000313" key="3">
    <source>
        <dbReference type="Proteomes" id="UP000193900"/>
    </source>
</evidence>
<dbReference type="Gene3D" id="3.30.70.1430">
    <property type="entry name" value="Multidrug efflux transporter AcrB pore domain"/>
    <property type="match status" value="2"/>
</dbReference>
<dbReference type="PANTHER" id="PTHR32063">
    <property type="match status" value="1"/>
</dbReference>
<dbReference type="Gene3D" id="1.20.1640.10">
    <property type="entry name" value="Multidrug efflux transporter AcrB transmembrane domain"/>
    <property type="match status" value="2"/>
</dbReference>
<evidence type="ECO:0000313" key="2">
    <source>
        <dbReference type="EMBL" id="SLN21848.1"/>
    </source>
</evidence>
<dbReference type="PANTHER" id="PTHR32063:SF33">
    <property type="entry name" value="RND SUPERFAMILY EFFLUX PUMP PERMEASE COMPONENT"/>
    <property type="match status" value="1"/>
</dbReference>
<reference evidence="2 3" key="1">
    <citation type="submission" date="2017-03" db="EMBL/GenBank/DDBJ databases">
        <authorList>
            <person name="Afonso C.L."/>
            <person name="Miller P.J."/>
            <person name="Scott M.A."/>
            <person name="Spackman E."/>
            <person name="Goraichik I."/>
            <person name="Dimitrov K.M."/>
            <person name="Suarez D.L."/>
            <person name="Swayne D.E."/>
        </authorList>
    </citation>
    <scope>NUCLEOTIDE SEQUENCE [LARGE SCALE GENOMIC DNA]</scope>
    <source>
        <strain evidence="2 3">CECT 7023</strain>
    </source>
</reference>
<keyword evidence="1" id="KW-0472">Membrane</keyword>
<dbReference type="Proteomes" id="UP000193900">
    <property type="component" value="Unassembled WGS sequence"/>
</dbReference>
<keyword evidence="3" id="KW-1185">Reference proteome</keyword>